<dbReference type="InterPro" id="IPR001680">
    <property type="entry name" value="WD40_rpt"/>
</dbReference>
<dbReference type="InterPro" id="IPR036322">
    <property type="entry name" value="WD40_repeat_dom_sf"/>
</dbReference>
<proteinExistence type="inferred from homology"/>
<dbReference type="GO" id="GO:0000974">
    <property type="term" value="C:Prp19 complex"/>
    <property type="evidence" value="ECO:0007669"/>
    <property type="project" value="UniProtKB-UniRule"/>
</dbReference>
<comment type="function">
    <text evidence="4">Ubiquitin-protein ligase which is mainly involved pre-mRNA splicing and DNA repair. Required for pre-mRNA splicing as component of the spliceosome.</text>
</comment>
<comment type="pathway">
    <text evidence="4">Protein modification; protein ubiquitination.</text>
</comment>
<sequence length="239" mass="26588">MDSLQRHSSILTSERKKRSKIGIPGVATIEEVRNYKLLSTYSGLHSAASPGILCLDIAENDFGKFIATGGNDGNIVVFDKEKELVINTLKGHLKKINTVIFHPTEEMILSSSYDNTIRLWNLTEENGSSVLDIHQNSTSDISLHPCGKYLLSGTRDGNWGFTDIHNNQLILRVEEEELYRGINCAKFHPDGLIFGLGNSNSSIRIWDLRGPINVATFDHHNGLINSMSFSENGENSLPY</sequence>
<organism evidence="5 6">
    <name type="scientific">Octopus sinensis</name>
    <name type="common">East Asian common octopus</name>
    <dbReference type="NCBI Taxonomy" id="2607531"/>
    <lineage>
        <taxon>Eukaryota</taxon>
        <taxon>Metazoa</taxon>
        <taxon>Spiralia</taxon>
        <taxon>Lophotrochozoa</taxon>
        <taxon>Mollusca</taxon>
        <taxon>Cephalopoda</taxon>
        <taxon>Coleoidea</taxon>
        <taxon>Octopodiformes</taxon>
        <taxon>Octopoda</taxon>
        <taxon>Incirrata</taxon>
        <taxon>Octopodidae</taxon>
        <taxon>Octopus</taxon>
    </lineage>
</organism>
<dbReference type="GO" id="GO:0005737">
    <property type="term" value="C:cytoplasm"/>
    <property type="evidence" value="ECO:0007669"/>
    <property type="project" value="TreeGrafter"/>
</dbReference>
<protein>
    <recommendedName>
        <fullName evidence="4">Pre-mRNA-processing factor 19</fullName>
        <ecNumber evidence="4">2.3.2.27</ecNumber>
    </recommendedName>
</protein>
<dbReference type="EC" id="2.3.2.27" evidence="4"/>
<feature type="repeat" description="WD" evidence="3">
    <location>
        <begin position="182"/>
        <end position="216"/>
    </location>
</feature>
<evidence type="ECO:0000256" key="2">
    <source>
        <dbReference type="ARBA" id="ARBA00022737"/>
    </source>
</evidence>
<dbReference type="GO" id="GO:0070534">
    <property type="term" value="P:protein K63-linked ubiquitination"/>
    <property type="evidence" value="ECO:0007669"/>
    <property type="project" value="UniProtKB-UniRule"/>
</dbReference>
<dbReference type="KEGG" id="osn:115229889"/>
<keyword evidence="4" id="KW-0808">Transferase</keyword>
<dbReference type="InterPro" id="IPR015943">
    <property type="entry name" value="WD40/YVTN_repeat-like_dom_sf"/>
</dbReference>
<dbReference type="PROSITE" id="PS00678">
    <property type="entry name" value="WD_REPEATS_1"/>
    <property type="match status" value="1"/>
</dbReference>
<keyword evidence="4" id="KW-0234">DNA repair</keyword>
<dbReference type="AlphaFoldDB" id="A0A6P7U184"/>
<feature type="non-terminal residue" evidence="6">
    <location>
        <position position="239"/>
    </location>
</feature>
<keyword evidence="2" id="KW-0677">Repeat</keyword>
<comment type="similarity">
    <text evidence="4">Belongs to the WD repeat PRP19 family.</text>
</comment>
<evidence type="ECO:0000313" key="5">
    <source>
        <dbReference type="Proteomes" id="UP000515154"/>
    </source>
</evidence>
<comment type="catalytic activity">
    <reaction evidence="4">
        <text>S-ubiquitinyl-[E2 ubiquitin-conjugating enzyme]-L-cysteine + [acceptor protein]-L-lysine = [E2 ubiquitin-conjugating enzyme]-L-cysteine + N(6)-ubiquitinyl-[acceptor protein]-L-lysine.</text>
        <dbReference type="EC" id="2.3.2.27"/>
    </reaction>
</comment>
<dbReference type="PANTHER" id="PTHR43995:SF1">
    <property type="entry name" value="PRE-MRNA-PROCESSING FACTOR 19"/>
    <property type="match status" value="1"/>
</dbReference>
<keyword evidence="4" id="KW-0508">mRNA splicing</keyword>
<keyword evidence="4" id="KW-0507">mRNA processing</keyword>
<dbReference type="InterPro" id="IPR038959">
    <property type="entry name" value="Prp19"/>
</dbReference>
<keyword evidence="4" id="KW-0747">Spliceosome</keyword>
<gene>
    <name evidence="6" type="primary">LOC115229889</name>
</gene>
<dbReference type="InterPro" id="IPR019775">
    <property type="entry name" value="WD40_repeat_CS"/>
</dbReference>
<evidence type="ECO:0000256" key="1">
    <source>
        <dbReference type="ARBA" id="ARBA00022574"/>
    </source>
</evidence>
<dbReference type="SUPFAM" id="SSF50978">
    <property type="entry name" value="WD40 repeat-like"/>
    <property type="match status" value="1"/>
</dbReference>
<keyword evidence="5" id="KW-1185">Reference proteome</keyword>
<evidence type="ECO:0000256" key="3">
    <source>
        <dbReference type="PROSITE-ProRule" id="PRU00221"/>
    </source>
</evidence>
<dbReference type="Pfam" id="PF00400">
    <property type="entry name" value="WD40"/>
    <property type="match status" value="4"/>
</dbReference>
<comment type="subunit">
    <text evidence="4">Homotetramer.</text>
</comment>
<dbReference type="PROSITE" id="PS50294">
    <property type="entry name" value="WD_REPEATS_REGION"/>
    <property type="match status" value="1"/>
</dbReference>
<feature type="repeat" description="WD" evidence="3">
    <location>
        <begin position="89"/>
        <end position="130"/>
    </location>
</feature>
<evidence type="ECO:0000313" key="6">
    <source>
        <dbReference type="RefSeq" id="XP_029656015.1"/>
    </source>
</evidence>
<name>A0A6P7U184_9MOLL</name>
<keyword evidence="4" id="KW-0227">DNA damage</keyword>
<dbReference type="GO" id="GO:0000398">
    <property type="term" value="P:mRNA splicing, via spliceosome"/>
    <property type="evidence" value="ECO:0007669"/>
    <property type="project" value="InterPro"/>
</dbReference>
<dbReference type="PANTHER" id="PTHR43995">
    <property type="entry name" value="PRE-MRNA-PROCESSING FACTOR 19"/>
    <property type="match status" value="1"/>
</dbReference>
<dbReference type="SMART" id="SM00320">
    <property type="entry name" value="WD40"/>
    <property type="match status" value="4"/>
</dbReference>
<evidence type="ECO:0000256" key="4">
    <source>
        <dbReference type="RuleBase" id="RU367101"/>
    </source>
</evidence>
<comment type="subcellular location">
    <subcellularLocation>
        <location evidence="4">Nucleus</location>
    </subcellularLocation>
</comment>
<dbReference type="PROSITE" id="PS50082">
    <property type="entry name" value="WD_REPEATS_2"/>
    <property type="match status" value="2"/>
</dbReference>
<dbReference type="UniPathway" id="UPA00143"/>
<accession>A0A6P7U184</accession>
<dbReference type="GO" id="GO:0071006">
    <property type="term" value="C:U2-type catalytic step 1 spliceosome"/>
    <property type="evidence" value="ECO:0007669"/>
    <property type="project" value="TreeGrafter"/>
</dbReference>
<dbReference type="GO" id="GO:0061630">
    <property type="term" value="F:ubiquitin protein ligase activity"/>
    <property type="evidence" value="ECO:0007669"/>
    <property type="project" value="UniProtKB-UniRule"/>
</dbReference>
<keyword evidence="4" id="KW-0833">Ubl conjugation pathway</keyword>
<keyword evidence="4" id="KW-0539">Nucleus</keyword>
<dbReference type="Proteomes" id="UP000515154">
    <property type="component" value="Unplaced"/>
</dbReference>
<dbReference type="Gene3D" id="2.130.10.10">
    <property type="entry name" value="YVTN repeat-like/Quinoprotein amine dehydrogenase"/>
    <property type="match status" value="1"/>
</dbReference>
<dbReference type="RefSeq" id="XP_029656015.1">
    <property type="nucleotide sequence ID" value="XM_029800155.1"/>
</dbReference>
<dbReference type="GO" id="GO:0006281">
    <property type="term" value="P:DNA repair"/>
    <property type="evidence" value="ECO:0007669"/>
    <property type="project" value="UniProtKB-KW"/>
</dbReference>
<keyword evidence="1 3" id="KW-0853">WD repeat</keyword>
<reference evidence="6" key="1">
    <citation type="submission" date="2025-08" db="UniProtKB">
        <authorList>
            <consortium name="RefSeq"/>
        </authorList>
    </citation>
    <scope>IDENTIFICATION</scope>
</reference>